<evidence type="ECO:0000259" key="1">
    <source>
        <dbReference type="Pfam" id="PF13439"/>
    </source>
</evidence>
<dbReference type="PANTHER" id="PTHR45947">
    <property type="entry name" value="SULFOQUINOVOSYL TRANSFERASE SQD2"/>
    <property type="match status" value="1"/>
</dbReference>
<keyword evidence="3" id="KW-1185">Reference proteome</keyword>
<dbReference type="InterPro" id="IPR050194">
    <property type="entry name" value="Glycosyltransferase_grp1"/>
</dbReference>
<dbReference type="SUPFAM" id="SSF53756">
    <property type="entry name" value="UDP-Glycosyltransferase/glycogen phosphorylase"/>
    <property type="match status" value="1"/>
</dbReference>
<dbReference type="Proteomes" id="UP000025748">
    <property type="component" value="Unassembled WGS sequence"/>
</dbReference>
<comment type="caution">
    <text evidence="2">The sequence shown here is derived from an EMBL/GenBank/DDBJ whole genome shotgun (WGS) entry which is preliminary data.</text>
</comment>
<gene>
    <name evidence="2" type="ORF">L544_0091</name>
</gene>
<dbReference type="Gene3D" id="3.40.50.2000">
    <property type="entry name" value="Glycogen Phosphorylase B"/>
    <property type="match status" value="2"/>
</dbReference>
<dbReference type="PANTHER" id="PTHR45947:SF3">
    <property type="entry name" value="SULFOQUINOVOSYL TRANSFERASE SQD2"/>
    <property type="match status" value="1"/>
</dbReference>
<proteinExistence type="predicted"/>
<sequence>MPGGQGARARSARWYHGVECRRPPHAAMRIAYLTFEIPGDRSGVAKKIAAQADTWRRHGHRVQHFVLARAGSADSPDVSCILSSGARPPILAAALSGRSIRQALSQWRPDIVYLRQILWWPGAVSAIGAAPLVIEYNSIARNEYRRSAPIKYLIECMSRKRFPRAASGLVAVTQELADDVPAVGHALRAVISNGYDFDRVVPRRPPSNQRAQLLLVGSPGQDWHGVDKVMRMAALLPEFDFHVVVPGLARQGPANVHFHGGLYGEELAQRYAQTDVALGTLALHRKGMRQAAPLKTREYLAYGLPVIAGYEDADLRGAPYWLDIGNTENNVEGAVQAVRDFVRRWQGRSLDRADARRRLDYAVKEAERLAFFEQVRRHVR</sequence>
<evidence type="ECO:0000313" key="2">
    <source>
        <dbReference type="EMBL" id="KCB23154.1"/>
    </source>
</evidence>
<reference evidence="2 3" key="1">
    <citation type="submission" date="2014-03" db="EMBL/GenBank/DDBJ databases">
        <title>Genome sequence of Bordetella hinzii.</title>
        <authorList>
            <person name="Register K."/>
            <person name="Harvill E."/>
            <person name="Goodfield L.L."/>
            <person name="Ivanov Y.V."/>
            <person name="Meyer J.A."/>
            <person name="Muse S.J."/>
            <person name="Jacobs N."/>
            <person name="Bendor L."/>
            <person name="Smallridge W.E."/>
            <person name="Brinkac L.M."/>
            <person name="Sanka R."/>
            <person name="Kim M."/>
            <person name="Losada L."/>
        </authorList>
    </citation>
    <scope>NUCLEOTIDE SEQUENCE [LARGE SCALE GENOMIC DNA]</scope>
    <source>
        <strain evidence="2 3">OH87 BAL007II</strain>
    </source>
</reference>
<evidence type="ECO:0000313" key="3">
    <source>
        <dbReference type="Proteomes" id="UP000025748"/>
    </source>
</evidence>
<organism evidence="2 3">
    <name type="scientific">Bordetella hinzii OH87 BAL007II</name>
    <dbReference type="NCBI Taxonomy" id="1331262"/>
    <lineage>
        <taxon>Bacteria</taxon>
        <taxon>Pseudomonadati</taxon>
        <taxon>Pseudomonadota</taxon>
        <taxon>Betaproteobacteria</taxon>
        <taxon>Burkholderiales</taxon>
        <taxon>Alcaligenaceae</taxon>
        <taxon>Bordetella</taxon>
    </lineage>
</organism>
<feature type="domain" description="Glycosyltransferase subfamily 4-like N-terminal" evidence="1">
    <location>
        <begin position="43"/>
        <end position="199"/>
    </location>
</feature>
<dbReference type="EMBL" id="JHEM01000021">
    <property type="protein sequence ID" value="KCB23154.1"/>
    <property type="molecule type" value="Genomic_DNA"/>
</dbReference>
<protein>
    <submittedName>
        <fullName evidence="2">Glycosyltransferase 4-like domain protein</fullName>
    </submittedName>
</protein>
<dbReference type="InterPro" id="IPR028098">
    <property type="entry name" value="Glyco_trans_4-like_N"/>
</dbReference>
<accession>A0ABR4QYD5</accession>
<name>A0ABR4QYD5_9BORD</name>
<dbReference type="Pfam" id="PF13439">
    <property type="entry name" value="Glyco_transf_4"/>
    <property type="match status" value="1"/>
</dbReference>